<feature type="compositionally biased region" description="Basic and acidic residues" evidence="1">
    <location>
        <begin position="2978"/>
        <end position="4541"/>
    </location>
</feature>
<dbReference type="PANTHER" id="PTHR12239">
    <property type="entry name" value="PROTEIN CBG20215-RELATED"/>
    <property type="match status" value="1"/>
</dbReference>
<dbReference type="InterPro" id="IPR007110">
    <property type="entry name" value="Ig-like_dom"/>
</dbReference>
<keyword evidence="4" id="KW-1185">Reference proteome</keyword>
<dbReference type="Proteomes" id="UP001201812">
    <property type="component" value="Unassembled WGS sequence"/>
</dbReference>
<feature type="compositionally biased region" description="Basic residues" evidence="1">
    <location>
        <begin position="4542"/>
        <end position="4569"/>
    </location>
</feature>
<feature type="domain" description="Ig-like" evidence="2">
    <location>
        <begin position="1587"/>
        <end position="1651"/>
    </location>
</feature>
<evidence type="ECO:0000259" key="2">
    <source>
        <dbReference type="PROSITE" id="PS50835"/>
    </source>
</evidence>
<dbReference type="InterPro" id="IPR036179">
    <property type="entry name" value="Ig-like_dom_sf"/>
</dbReference>
<feature type="compositionally biased region" description="Low complexity" evidence="1">
    <location>
        <begin position="1139"/>
        <end position="1153"/>
    </location>
</feature>
<feature type="region of interest" description="Disordered" evidence="1">
    <location>
        <begin position="2436"/>
        <end position="2458"/>
    </location>
</feature>
<feature type="domain" description="Ig-like" evidence="2">
    <location>
        <begin position="1660"/>
        <end position="1764"/>
    </location>
</feature>
<dbReference type="CDD" id="cd00096">
    <property type="entry name" value="Ig"/>
    <property type="match status" value="1"/>
</dbReference>
<dbReference type="PROSITE" id="PS50835">
    <property type="entry name" value="IG_LIKE"/>
    <property type="match status" value="3"/>
</dbReference>
<feature type="region of interest" description="Disordered" evidence="1">
    <location>
        <begin position="872"/>
        <end position="892"/>
    </location>
</feature>
<feature type="region of interest" description="Disordered" evidence="1">
    <location>
        <begin position="2978"/>
        <end position="4576"/>
    </location>
</feature>
<feature type="region of interest" description="Disordered" evidence="1">
    <location>
        <begin position="915"/>
        <end position="1042"/>
    </location>
</feature>
<feature type="region of interest" description="Disordered" evidence="1">
    <location>
        <begin position="281"/>
        <end position="300"/>
    </location>
</feature>
<feature type="region of interest" description="Disordered" evidence="1">
    <location>
        <begin position="396"/>
        <end position="416"/>
    </location>
</feature>
<feature type="compositionally biased region" description="Basic and acidic residues" evidence="1">
    <location>
        <begin position="2559"/>
        <end position="2582"/>
    </location>
</feature>
<feature type="compositionally biased region" description="Polar residues" evidence="1">
    <location>
        <begin position="1032"/>
        <end position="1042"/>
    </location>
</feature>
<feature type="region of interest" description="Disordered" evidence="1">
    <location>
        <begin position="559"/>
        <end position="578"/>
    </location>
</feature>
<feature type="compositionally biased region" description="Basic and acidic residues" evidence="1">
    <location>
        <begin position="72"/>
        <end position="82"/>
    </location>
</feature>
<feature type="region of interest" description="Disordered" evidence="1">
    <location>
        <begin position="2227"/>
        <end position="2250"/>
    </location>
</feature>
<organism evidence="3 4">
    <name type="scientific">Ditylenchus destructor</name>
    <dbReference type="NCBI Taxonomy" id="166010"/>
    <lineage>
        <taxon>Eukaryota</taxon>
        <taxon>Metazoa</taxon>
        <taxon>Ecdysozoa</taxon>
        <taxon>Nematoda</taxon>
        <taxon>Chromadorea</taxon>
        <taxon>Rhabditida</taxon>
        <taxon>Tylenchina</taxon>
        <taxon>Tylenchomorpha</taxon>
        <taxon>Sphaerularioidea</taxon>
        <taxon>Anguinidae</taxon>
        <taxon>Anguininae</taxon>
        <taxon>Ditylenchus</taxon>
    </lineage>
</organism>
<dbReference type="InterPro" id="IPR003599">
    <property type="entry name" value="Ig_sub"/>
</dbReference>
<dbReference type="EMBL" id="JAKKPZ010000003">
    <property type="protein sequence ID" value="KAI1723775.1"/>
    <property type="molecule type" value="Genomic_DNA"/>
</dbReference>
<dbReference type="Gene3D" id="2.60.40.10">
    <property type="entry name" value="Immunoglobulins"/>
    <property type="match status" value="3"/>
</dbReference>
<feature type="region of interest" description="Disordered" evidence="1">
    <location>
        <begin position="2559"/>
        <end position="2584"/>
    </location>
</feature>
<protein>
    <submittedName>
        <fullName evidence="3">Neurofilament heavy polypeptide</fullName>
    </submittedName>
</protein>
<feature type="compositionally biased region" description="Basic and acidic residues" evidence="1">
    <location>
        <begin position="283"/>
        <end position="293"/>
    </location>
</feature>
<dbReference type="SMART" id="SM00409">
    <property type="entry name" value="IG"/>
    <property type="match status" value="3"/>
</dbReference>
<sequence>MRRLAENFIFRKVKRLRKTESGRSVSLEEEWREEVQLIRQEGDDDHFAQSTPCVPPKKNSKGWTPPPTPPKPGKDKRPSLVPSIDHEIFNGSEKVVQIQHGTEKREVINGSHDPWTSFYEDGSDTASTVKYNPNLSDELLKGNNNPDFFPESKSSQHLAFEDNFEQKTSNQASLIKDLPEVNVTESFAIHRYFDAEYLTHSIKSGETALVASQMEESEENSLSVGLTPKVTRKARESLLSRNQLLAETPTNSISERIANEEVAEVLKDCSSIVGADAAMVTPEPERKQKETKNAQEQTTSPRIAELPQKLMYKGQPINVHISGPIHFLTVAGQKSSENGALEYTRVSPQLEKYAETICDFSQVFADLNKIIWEQNQRQKAKNLKEDLRKASSGLNFSYQIGPPRHQPTPKPTPKVYQRPASIPPYLVQTSSYCHSAKITDITQEWRLERESDFSEIVGVVCPRSTAQFWGTEDGNMETKRRLSPTPPRMAHKLLGEENKRLRKSPVWGDAPYVQHEKNIEERVQEQRQAKEMRRNSEYDMNKSLNGYDNANPLLPGRFPTDIHSSMPSRSVKESSLPGTRSMALHKTRSEDTHHYKQHFINAEQYATLKQTIWQVERDLDSAQKYTKEARSDQAKQIEQAIWVISEKISEEKAAKWMPREDGSKVIWTKAQAEANEELLRTRLAEMILNLDDDGIATELEQRSSKADEYNFSQLQEPIDILRNKLHCLEQFFEEEDSLQEELRSIHHLPLPTRLTPNIMAKERSLQQRQDGIARMTPLIVVVRNKLNNLEDMAVSEASQASGRQTPYQDRRTVHDLLVSINKEINTIHDLCRERPGLEGINAVVEVLSKVCSHLDAILETLRAIGIQQKASAQTGKSEKLETQKMAQSTQRKKGINLEEAIKRKEEIQSIGRTNDIMHSNGYDMPGLRNTGQQMPAKSSKIGKIEEKSKTHGEQKMDNGMPQNIDSERQLKGSQHITETAPKDDPKKPLPRRLLEEGADSLSVQSQTNASKPPVSPRSITPTYGSRLLPHQSPKNNDSFGQRKSKTINSLASVGQSLANIDIVVELAKRGEHQKVAASMPLGVLNMQMSQYIFDELEEERSMQMVCEESDDTTQTVSPFKGTAKSFHHHLGLPTAQRQAGSSGEEAGSEMGTASLVESTEHSPIPFSHIGYQIGGVQEPMSDKRESIQEAGTHATYMKKNGAKQESKSSGFGKNIHVIHEVDNAKSAQKQTSEALYMPVLMDIPHHSHLQVPYEGDDDECSASVSFAENIPILFRKVSEDYSLHRETAILSDEDDTNSKSVSTLQVYNLNSSCSETFELRRRRRHALLNAVVIPEIKAQISATFLGDSFQVEVERMSETGRDSVVMVSEEFYTKRIKITRGIAQEAEAGNAKGLCSKSEQGPVSSNLASHGAVPTIIEEDEREYLKGQAACQKRSSGSPSDEDDSTSVFVDTLAKLNVSIMARSAKDNVFVNLEEIPWGEVQIHTKAAGHDGNQGGLPAAGMDLSFTNASVCSTTGSQSVQLPFNIHVTENQDEARSVASVSHRSAGAGNQSVNQVRFDGSEKSLDIADQNQLISQGEDVDIATYVIKQGSTASITCELNSYVDRREPIEWYRNGKERVGSSSAKFERVSHDLLEILVIHDVGMDDGQLYSIKVNGQMYPVAYLIIEDKSEDTQNGEESRFLSKSPQTMFVMQGQTAIMSCQMNKAGLDVEWYKEQEKMVPGTDDRVFYESTANGWYRVIVEDVDFADQGTYYACLEDKSICITLVVEEKIDEREVQVSSAETDDEELSDYLVPTGSTATIACELDMSAAQLSNNQTSGSQVLHWQRNGRDVDTSAHGGGKFEHVISSNKHYLIIHNAQPNDSGVYTEQPSKDGPSMQKAGDGSEEMLKKGADELEFLATSKVEPKVEETMTVHAENITGTQETPTYENFIEEDRHENEKEVVKETKLTEQLFEELPHKEIKEVFISLLFGFKGPEEGVVVTLIELFAEEVMANIKDEKHRRKSQITGTEHELITKMSTNEDNEIEVISGENINLVAEIQREKAFKYENIAKSKTEDDTSLAEEKTEPKIESPIESENAMKILNKQKSTCEHITEIDGAEDKQEIGKASKLTEPLLGVLAQTETQVEKLDLSLIFDSKSPEAGVIVTLIEVSTEGVIATTKVQNSQIPITANEPTNEKLDEVSVDLNKELGVPPTETMKLTLENELKTTVEENDLLKKEEIEAAKEVIEEKSESRTEETADQETQQRGDVPEKMDVSLIFDSKSPEAGVIVTLIEEFRQPKLKLTLENELKTTVEENDLLKKEEIEAAKEVIEEKSESRTEETADQETQQRGDVPEKMDVSLIFDSKSPEAGVIVTLIEVSTEGVIATTKVQKSQIPITANEPTNEKLDEVSVDLNKELGVPPTETLKLTLENELKTTVEENDLLKKEEIEAAKEVIEEKSESRTEETADQETQQRGDVPEKMDVSLIFDSKSPEAGVIVTLIEVSTEGVIATTKVQKSQIPITANEPTNEKLDEVSVDLNKELGVPPTETITLETELKTTVEENDLLKKEEIEAAKEVIEEKSESRTEETAEQETPQRGDVPEANFIDTGLEKMLSHSEEGVEAADISLTFASESNDENVAVSIIEIPSDEILSLVKAQKQRRKSSNTITGHEHMETSILLQFYSMSAEETIFVSLHEARLEEIFLTVSDNEIETEAQYSAINNIFVHLYKQMADITIDVEVMCADEIEGPISSGKASPNSKQNMSKEIRAADVHESKTTGIQNQYTETKHQALVVPEGELGLILGSQDTQTNLAFTKDATTISILCELYAADTSHIALKLPLQSNVVRSSLVVGEGKNITDSLMEITSKNINLTTSASPQNITEDPKREKYSEGEKALVSQLEAHVTVELKEIEADDFLEVFLYDQYDEEQANVKEIEEGQKRTSITQDMSLFSHTHNDFLEIFLYDTYDTINASITELHTPLSYNIQADLEREIENPEADKKKAEEVAKKKSEAELKATPEAQKKAEEEAKKKAEAEAKTKAEADKKNAEEEDKKKGEAELKAKPEAQKKAEEEAKKKAEEEAKKKAEAGAKIKAEADKKNAEEEAKKKAESEAKTKAEADKKKAEEETITKAEADKKKAEEEAKKKGEAELKAKPEAQKKAEEEAKKRAEAEAKTKAEADKKKAEEEAKKKAEADKRKAEEEAKKKGEAEHKATPEAQKKAEEEAKKRAEAEAKTKAEADKKKAEEEAKKKGEAELKATPEAQKKAEEEAKKKAEAEAKTKAEADKKKAEEEAKKKAEAESKTKAEADKKKAEEEAKKKGEAELKAKPEAQKKAEEEAKKKAEADKRKAEEEAKKKGEAELKAKPEAQKKAEEEAKKKSEAEAKTKAEADKKKAEEEAKKKGEAELKAKPEAQKKAEEEAKKKAEAEAKTKGEADKKKTEEEAKKKAEAEVKTNAEADKKKAEEEAKKKAEAEANTKAEADKKKVEEEAKNKAEAEAIAKAEADKKKAEEEAKKKGEAELKAKPEAQKNAEEEAKKKADAEAKTKGEADKKKAEEEAKKKAEAEAKTKTEAEIKKAEEEAKKKANAEAKTKAEADKKKAEEEAKKKAEAEANTKAEADKKKAEEEAKKKAEAEAKTKAEADKKKAEEEAKKKGEAELKGKPEAQKKAEEEAKKKAEAEAKTKAETDKKKAEDDQKKAEEEAKKKGEAELKGKPEAQKKAEEEAKKKAEAEAKTKAEADKKKAEEEAKKKAEAEAKTKAEAEAKTKAEPDKKKAEEEAKKKAEAEAKTKAEPDKKKAEEEAKKKAEAEANTKAEADKKKAEEEAKKKGEAELKAKPEAQKNAEEEAKKKAEAEAKTKAEADKKKAEDEAKKKAEAERKATSEAQKKGEEEAKKKAEADKKKAEEEAKKKGEAELKAKPEAQKKAEEEAKKKAEAEAKTKAEADKKKAEEEAKKKAEAEAKTKAEADKKKAEEEAKKKAEAEAKTKAEPDKKKAEEEAKKKAEAEAKTKAEADKKKAEEEAKKKAEAEAKTKAEADKKKAEEEAKKKAEAEAKTKAEAEAKTKAEPDKKKAEEEAKKKAEAEAKTKAEADKKKVEEEAKKKAEAEAKTKAEADKKKAEEEAKKKAEAEAKTKAEADKKKAEEEAKKKAEAELEAKPEAQKKAEEEAKKKSEAEAKTKAEADKKKAEAELKAKPEAQKKAEEEAKKKGEAELKAKPEAQKNAEEEAKKKAEAEAKTKAEADKKKAEDEDKKKAEAEANTKAEADKKKAEEEAKKKGEAELKAKPEAQKNAEEEAKKKAEAEAKTKAEADKKKAEDEDKKKAEAERKATSEAQKKAEEEAKKKAEAEAKNKAEADKKKAEEAKKKAEADKKKAEEEAKKKGEAELKAKPEAQKKAEEEAKKKAEAEAKNKAEADKKKAEEEAKKKAEPEANTKAEADKKKAEAEAKTKAEAEAKTKAEADKKKAEEEAKKKAEAEAKTKAEPDKKKAEEEANKKAEAEAKTKAEADKKKAEEEAKKKAEAEAKTKAEDEAKTKAEADKKKAEEEAKKKAEAEAKTKAELIKRRLKKKPRRRPKLRRLRKKPKKAKRTKSKTGPEEG</sequence>
<feature type="compositionally biased region" description="Basic and acidic residues" evidence="1">
    <location>
        <begin position="942"/>
        <end position="956"/>
    </location>
</feature>
<feature type="compositionally biased region" description="Polar residues" evidence="1">
    <location>
        <begin position="1001"/>
        <end position="1010"/>
    </location>
</feature>
<feature type="region of interest" description="Disordered" evidence="1">
    <location>
        <begin position="1134"/>
        <end position="1153"/>
    </location>
</feature>
<evidence type="ECO:0000313" key="3">
    <source>
        <dbReference type="EMBL" id="KAI1723775.1"/>
    </source>
</evidence>
<feature type="region of interest" description="Disordered" evidence="1">
    <location>
        <begin position="39"/>
        <end position="82"/>
    </location>
</feature>
<dbReference type="PANTHER" id="PTHR12239:SF41">
    <property type="entry name" value="MEMBRANE ASSOCIATED PROTEIN, PUTATIVE-RELATED"/>
    <property type="match status" value="1"/>
</dbReference>
<feature type="compositionally biased region" description="Basic and acidic residues" evidence="1">
    <location>
        <begin position="980"/>
        <end position="995"/>
    </location>
</feature>
<proteinExistence type="predicted"/>
<comment type="caution">
    <text evidence="3">The sequence shown here is derived from an EMBL/GenBank/DDBJ whole genome shotgun (WGS) entry which is preliminary data.</text>
</comment>
<evidence type="ECO:0000256" key="1">
    <source>
        <dbReference type="SAM" id="MobiDB-lite"/>
    </source>
</evidence>
<feature type="domain" description="Ig-like" evidence="2">
    <location>
        <begin position="1774"/>
        <end position="1867"/>
    </location>
</feature>
<dbReference type="InterPro" id="IPR013783">
    <property type="entry name" value="Ig-like_fold"/>
</dbReference>
<feature type="region of interest" description="Disordered" evidence="1">
    <location>
        <begin position="1863"/>
        <end position="1884"/>
    </location>
</feature>
<dbReference type="SUPFAM" id="SSF48726">
    <property type="entry name" value="Immunoglobulin"/>
    <property type="match status" value="3"/>
</dbReference>
<reference evidence="3" key="1">
    <citation type="submission" date="2022-01" db="EMBL/GenBank/DDBJ databases">
        <title>Genome Sequence Resource for Two Populations of Ditylenchus destructor, the Migratory Endoparasitic Phytonematode.</title>
        <authorList>
            <person name="Zhang H."/>
            <person name="Lin R."/>
            <person name="Xie B."/>
        </authorList>
    </citation>
    <scope>NUCLEOTIDE SEQUENCE</scope>
    <source>
        <strain evidence="3">BazhouSP</strain>
    </source>
</reference>
<dbReference type="InterPro" id="IPR052293">
    <property type="entry name" value="SRRP"/>
</dbReference>
<name>A0AAD4RBP5_9BILA</name>
<feature type="region of interest" description="Disordered" evidence="1">
    <location>
        <begin position="2311"/>
        <end position="2333"/>
    </location>
</feature>
<evidence type="ECO:0000313" key="4">
    <source>
        <dbReference type="Proteomes" id="UP001201812"/>
    </source>
</evidence>
<accession>A0AAD4RBP5</accession>
<gene>
    <name evidence="3" type="ORF">DdX_03948</name>
</gene>